<dbReference type="InterPro" id="IPR003409">
    <property type="entry name" value="MORN"/>
</dbReference>
<dbReference type="FunFam" id="2.20.110.10:FF:000025">
    <property type="entry name" value="MORN repeat, putative"/>
    <property type="match status" value="1"/>
</dbReference>
<evidence type="ECO:0000256" key="2">
    <source>
        <dbReference type="SAM" id="SignalP"/>
    </source>
</evidence>
<dbReference type="Pfam" id="PF02493">
    <property type="entry name" value="MORN"/>
    <property type="match status" value="3"/>
</dbReference>
<evidence type="ECO:0008006" key="5">
    <source>
        <dbReference type="Google" id="ProtNLM"/>
    </source>
</evidence>
<sequence>MLPLGIFFFCIVPCLLPAAAVALRGRGITMPPKRKSDKKEDPLFVEEEGSYVHEKESARYVGGVRRATGGNFRCRHGRGVFKSPVIRYEGDWNEDEMHGSGELRFLATGDVYRGQFAHGMFEGTGTYIWASGSSYEGAWRANRMHGIGTYTDVDGKVWNGKFYNGTGPGLTPFAGGACIIDKTASATAEVEKVVGEAQQAGTPTTAAA</sequence>
<dbReference type="VEuPathDB" id="TriTrypDB:TRSC58_05379"/>
<feature type="signal peptide" evidence="2">
    <location>
        <begin position="1"/>
        <end position="22"/>
    </location>
</feature>
<accession>A0A061IW86</accession>
<protein>
    <recommendedName>
        <fullName evidence="5">Central apparatus associated protein C1a-18</fullName>
    </recommendedName>
</protein>
<dbReference type="AlphaFoldDB" id="A0A061IW86"/>
<proteinExistence type="predicted"/>
<dbReference type="InterPro" id="IPR052849">
    <property type="entry name" value="MORN_repeat_protein"/>
</dbReference>
<comment type="caution">
    <text evidence="3">The sequence shown here is derived from an EMBL/GenBank/DDBJ whole genome shotgun (WGS) entry which is preliminary data.</text>
</comment>
<dbReference type="Gene3D" id="2.20.110.10">
    <property type="entry name" value="Histone H3 K4-specific methyltransferase SET7/9 N-terminal domain"/>
    <property type="match status" value="1"/>
</dbReference>
<keyword evidence="4" id="KW-1185">Reference proteome</keyword>
<reference evidence="3 4" key="1">
    <citation type="submission" date="2013-07" db="EMBL/GenBank/DDBJ databases">
        <authorList>
            <person name="Stoco P.H."/>
            <person name="Wagner G."/>
            <person name="Gerber A."/>
            <person name="Zaha A."/>
            <person name="Thompson C."/>
            <person name="Bartholomeu D.C."/>
            <person name="Luckemeyer D.D."/>
            <person name="Bahia D."/>
            <person name="Loreto E."/>
            <person name="Prestes E.B."/>
            <person name="Lima F.M."/>
            <person name="Rodrigues-Luiz G."/>
            <person name="Vallejo G.A."/>
            <person name="Filho J.F."/>
            <person name="Monteiro K.M."/>
            <person name="Tyler K.M."/>
            <person name="de Almeida L.G."/>
            <person name="Ortiz M.F."/>
            <person name="Siervo M.A."/>
            <person name="de Moraes M.H."/>
            <person name="Cunha O.L."/>
            <person name="Mendonca-Neto R."/>
            <person name="Silva R."/>
            <person name="Teixeira S.M."/>
            <person name="Murta S.M."/>
            <person name="Sincero T.C."/>
            <person name="Mendes T.A."/>
            <person name="Urmenyi T.P."/>
            <person name="Silva V.G."/>
            <person name="da Rocha W.D."/>
            <person name="Andersson B."/>
            <person name="Romanha A.J."/>
            <person name="Steindel M."/>
            <person name="de Vasconcelos A.T."/>
            <person name="Grisard E.C."/>
        </authorList>
    </citation>
    <scope>NUCLEOTIDE SEQUENCE [LARGE SCALE GENOMIC DNA]</scope>
    <source>
        <strain evidence="3 4">SC58</strain>
    </source>
</reference>
<dbReference type="PANTHER" id="PTHR46917">
    <property type="entry name" value="MORN REPEAT-CONTAINING PROTEIN 2"/>
    <property type="match status" value="1"/>
</dbReference>
<feature type="chain" id="PRO_5001601270" description="Central apparatus associated protein C1a-18" evidence="2">
    <location>
        <begin position="23"/>
        <end position="208"/>
    </location>
</feature>
<evidence type="ECO:0000256" key="1">
    <source>
        <dbReference type="ARBA" id="ARBA00022737"/>
    </source>
</evidence>
<dbReference type="SUPFAM" id="SSF82185">
    <property type="entry name" value="Histone H3 K4-specific methyltransferase SET7/9 N-terminal domain"/>
    <property type="match status" value="1"/>
</dbReference>
<keyword evidence="1" id="KW-0677">Repeat</keyword>
<keyword evidence="2" id="KW-0732">Signal</keyword>
<name>A0A061IW86_TRYRA</name>
<dbReference type="EMBL" id="AUPL01005379">
    <property type="protein sequence ID" value="ESL06939.1"/>
    <property type="molecule type" value="Genomic_DNA"/>
</dbReference>
<dbReference type="Proteomes" id="UP000031737">
    <property type="component" value="Unassembled WGS sequence"/>
</dbReference>
<dbReference type="SMART" id="SM00698">
    <property type="entry name" value="MORN"/>
    <property type="match status" value="3"/>
</dbReference>
<gene>
    <name evidence="3" type="ORF">TRSC58_05379</name>
</gene>
<dbReference type="OrthoDB" id="437960at2759"/>
<organism evidence="3 4">
    <name type="scientific">Trypanosoma rangeli SC58</name>
    <dbReference type="NCBI Taxonomy" id="429131"/>
    <lineage>
        <taxon>Eukaryota</taxon>
        <taxon>Discoba</taxon>
        <taxon>Euglenozoa</taxon>
        <taxon>Kinetoplastea</taxon>
        <taxon>Metakinetoplastina</taxon>
        <taxon>Trypanosomatida</taxon>
        <taxon>Trypanosomatidae</taxon>
        <taxon>Trypanosoma</taxon>
        <taxon>Herpetosoma</taxon>
    </lineage>
</organism>
<dbReference type="PANTHER" id="PTHR46917:SF1">
    <property type="entry name" value="MORN REPEAT-CONTAINING PROTEIN 2"/>
    <property type="match status" value="1"/>
</dbReference>
<evidence type="ECO:0000313" key="4">
    <source>
        <dbReference type="Proteomes" id="UP000031737"/>
    </source>
</evidence>
<evidence type="ECO:0000313" key="3">
    <source>
        <dbReference type="EMBL" id="ESL06939.1"/>
    </source>
</evidence>